<dbReference type="Gene3D" id="4.10.240.10">
    <property type="entry name" value="Zn(2)-C6 fungal-type DNA-binding domain"/>
    <property type="match status" value="1"/>
</dbReference>
<proteinExistence type="predicted"/>
<dbReference type="GO" id="GO:0008270">
    <property type="term" value="F:zinc ion binding"/>
    <property type="evidence" value="ECO:0007669"/>
    <property type="project" value="InterPro"/>
</dbReference>
<evidence type="ECO:0000256" key="4">
    <source>
        <dbReference type="ARBA" id="ARBA00023242"/>
    </source>
</evidence>
<evidence type="ECO:0000313" key="7">
    <source>
        <dbReference type="EMBL" id="OJJ82022.1"/>
    </source>
</evidence>
<dbReference type="CDD" id="cd12148">
    <property type="entry name" value="fungal_TF_MHR"/>
    <property type="match status" value="1"/>
</dbReference>
<dbReference type="InterPro" id="IPR036864">
    <property type="entry name" value="Zn2-C6_fun-type_DNA-bd_sf"/>
</dbReference>
<keyword evidence="2" id="KW-0238">DNA-binding</keyword>
<dbReference type="GO" id="GO:0045944">
    <property type="term" value="P:positive regulation of transcription by RNA polymerase II"/>
    <property type="evidence" value="ECO:0007669"/>
    <property type="project" value="TreeGrafter"/>
</dbReference>
<sequence>MPRPSRSRAAPEYNYQRAYKACIPCRQRKVRCELDPARHQQPCKRCGKLDLECRFTTKQPWSRRKTESIRRNSRTTAQISSEQGQEDTCISWPLHSETSEGEQLYPEKESADGISTTVLQKKVTSGHDALDILFDAALQEREIPTPPTTIPDTASQVKEDDVLKIWERCRFVKGGWLAAHEAVFLMDTFFKNMAPASPIVTDFFASRNTHYWLITQEPMLCCTILMISARYHTIPGPFGISRGFIIHHRLWQHCQHLILRITLGQEKISKAKTRHLGTIEALLLLTEWYPRALHFPPETDGWDSDLMYTTPNDRDPPAVTEEMPIQERWEQDVIEPTRRSDRMSWMLVGSALALAHELGVFDSREQPSFPNGPDVGAYMKHLEFRRQRLPALLFVVSSLLASRIGCPPIMSDKYKPGNLDNILLVDPQWTNFMASWVYLTGFVRIIGERFLLEARDNEHRGIDFESLEQFKDQLDTWNGNHRQTGNFHYDDILHIEYEYLRVFTNSLGVQGIVERVLSDTIPQKTIDETFISRARQINISRNEYDFIEEVIDGTCAILSRIVSISQTKSLQYFPIRIFLRMVSSSVFLLKALSLGVRTSKLQESLHLLDQAIVALQSNQQDDIHLVSQYASLLQIHVSRLRQTFAKSGRLENQNGHSQEDAPDTDRIDQPFNEETPWDSSMIDWANQIDHPGDWLSLPLDPLMAPFGSWDGVPTDLDSGYLDLDFIWNLPP</sequence>
<evidence type="ECO:0000256" key="3">
    <source>
        <dbReference type="ARBA" id="ARBA00023163"/>
    </source>
</evidence>
<dbReference type="RefSeq" id="XP_022398720.1">
    <property type="nucleotide sequence ID" value="XM_022548158.1"/>
</dbReference>
<dbReference type="CDD" id="cd00067">
    <property type="entry name" value="GAL4"/>
    <property type="match status" value="1"/>
</dbReference>
<feature type="region of interest" description="Disordered" evidence="5">
    <location>
        <begin position="62"/>
        <end position="87"/>
    </location>
</feature>
<dbReference type="SUPFAM" id="SSF57701">
    <property type="entry name" value="Zn2/Cys6 DNA-binding domain"/>
    <property type="match status" value="1"/>
</dbReference>
<dbReference type="VEuPathDB" id="FungiDB:ASPGLDRAFT_557899"/>
<dbReference type="InterPro" id="IPR001138">
    <property type="entry name" value="Zn2Cys6_DnaBD"/>
</dbReference>
<keyword evidence="8" id="KW-1185">Reference proteome</keyword>
<name>A0A1L9VDX6_ASPGL</name>
<feature type="region of interest" description="Disordered" evidence="5">
    <location>
        <begin position="648"/>
        <end position="677"/>
    </location>
</feature>
<keyword evidence="3" id="KW-0804">Transcription</keyword>
<keyword evidence="4" id="KW-0539">Nucleus</keyword>
<evidence type="ECO:0000313" key="8">
    <source>
        <dbReference type="Proteomes" id="UP000184300"/>
    </source>
</evidence>
<dbReference type="Pfam" id="PF00172">
    <property type="entry name" value="Zn_clus"/>
    <property type="match status" value="1"/>
</dbReference>
<reference evidence="8" key="1">
    <citation type="journal article" date="2017" name="Genome Biol.">
        <title>Comparative genomics reveals high biological diversity and specific adaptations in the industrially and medically important fungal genus Aspergillus.</title>
        <authorList>
            <person name="de Vries R.P."/>
            <person name="Riley R."/>
            <person name="Wiebenga A."/>
            <person name="Aguilar-Osorio G."/>
            <person name="Amillis S."/>
            <person name="Uchima C.A."/>
            <person name="Anderluh G."/>
            <person name="Asadollahi M."/>
            <person name="Askin M."/>
            <person name="Barry K."/>
            <person name="Battaglia E."/>
            <person name="Bayram O."/>
            <person name="Benocci T."/>
            <person name="Braus-Stromeyer S.A."/>
            <person name="Caldana C."/>
            <person name="Canovas D."/>
            <person name="Cerqueira G.C."/>
            <person name="Chen F."/>
            <person name="Chen W."/>
            <person name="Choi C."/>
            <person name="Clum A."/>
            <person name="Dos Santos R.A."/>
            <person name="Damasio A.R."/>
            <person name="Diallinas G."/>
            <person name="Emri T."/>
            <person name="Fekete E."/>
            <person name="Flipphi M."/>
            <person name="Freyberg S."/>
            <person name="Gallo A."/>
            <person name="Gournas C."/>
            <person name="Habgood R."/>
            <person name="Hainaut M."/>
            <person name="Harispe M.L."/>
            <person name="Henrissat B."/>
            <person name="Hilden K.S."/>
            <person name="Hope R."/>
            <person name="Hossain A."/>
            <person name="Karabika E."/>
            <person name="Karaffa L."/>
            <person name="Karanyi Z."/>
            <person name="Krasevec N."/>
            <person name="Kuo A."/>
            <person name="Kusch H."/>
            <person name="LaButti K."/>
            <person name="Lagendijk E.L."/>
            <person name="Lapidus A."/>
            <person name="Levasseur A."/>
            <person name="Lindquist E."/>
            <person name="Lipzen A."/>
            <person name="Logrieco A.F."/>
            <person name="MacCabe A."/>
            <person name="Maekelae M.R."/>
            <person name="Malavazi I."/>
            <person name="Melin P."/>
            <person name="Meyer V."/>
            <person name="Mielnichuk N."/>
            <person name="Miskei M."/>
            <person name="Molnar A.P."/>
            <person name="Mule G."/>
            <person name="Ngan C.Y."/>
            <person name="Orejas M."/>
            <person name="Orosz E."/>
            <person name="Ouedraogo J.P."/>
            <person name="Overkamp K.M."/>
            <person name="Park H.-S."/>
            <person name="Perrone G."/>
            <person name="Piumi F."/>
            <person name="Punt P.J."/>
            <person name="Ram A.F."/>
            <person name="Ramon A."/>
            <person name="Rauscher S."/>
            <person name="Record E."/>
            <person name="Riano-Pachon D.M."/>
            <person name="Robert V."/>
            <person name="Roehrig J."/>
            <person name="Ruller R."/>
            <person name="Salamov A."/>
            <person name="Salih N.S."/>
            <person name="Samson R.A."/>
            <person name="Sandor E."/>
            <person name="Sanguinetti M."/>
            <person name="Schuetze T."/>
            <person name="Sepcic K."/>
            <person name="Shelest E."/>
            <person name="Sherlock G."/>
            <person name="Sophianopoulou V."/>
            <person name="Squina F.M."/>
            <person name="Sun H."/>
            <person name="Susca A."/>
            <person name="Todd R.B."/>
            <person name="Tsang A."/>
            <person name="Unkles S.E."/>
            <person name="van de Wiele N."/>
            <person name="van Rossen-Uffink D."/>
            <person name="Oliveira J.V."/>
            <person name="Vesth T.C."/>
            <person name="Visser J."/>
            <person name="Yu J.-H."/>
            <person name="Zhou M."/>
            <person name="Andersen M.R."/>
            <person name="Archer D.B."/>
            <person name="Baker S.E."/>
            <person name="Benoit I."/>
            <person name="Brakhage A.A."/>
            <person name="Braus G.H."/>
            <person name="Fischer R."/>
            <person name="Frisvad J.C."/>
            <person name="Goldman G.H."/>
            <person name="Houbraken J."/>
            <person name="Oakley B."/>
            <person name="Pocsi I."/>
            <person name="Scazzocchio C."/>
            <person name="Seiboth B."/>
            <person name="vanKuyk P.A."/>
            <person name="Wortman J."/>
            <person name="Dyer P.S."/>
            <person name="Grigoriev I.V."/>
        </authorList>
    </citation>
    <scope>NUCLEOTIDE SEQUENCE [LARGE SCALE GENOMIC DNA]</scope>
    <source>
        <strain evidence="8">CBS 516.65</strain>
    </source>
</reference>
<evidence type="ECO:0000256" key="1">
    <source>
        <dbReference type="ARBA" id="ARBA00023015"/>
    </source>
</evidence>
<feature type="domain" description="Zn(2)-C6 fungal-type" evidence="6">
    <location>
        <begin position="21"/>
        <end position="55"/>
    </location>
</feature>
<dbReference type="AlphaFoldDB" id="A0A1L9VDX6"/>
<organism evidence="7 8">
    <name type="scientific">Aspergillus glaucus CBS 516.65</name>
    <dbReference type="NCBI Taxonomy" id="1160497"/>
    <lineage>
        <taxon>Eukaryota</taxon>
        <taxon>Fungi</taxon>
        <taxon>Dikarya</taxon>
        <taxon>Ascomycota</taxon>
        <taxon>Pezizomycotina</taxon>
        <taxon>Eurotiomycetes</taxon>
        <taxon>Eurotiomycetidae</taxon>
        <taxon>Eurotiales</taxon>
        <taxon>Aspergillaceae</taxon>
        <taxon>Aspergillus</taxon>
        <taxon>Aspergillus subgen. Aspergillus</taxon>
    </lineage>
</organism>
<dbReference type="SMART" id="SM00066">
    <property type="entry name" value="GAL4"/>
    <property type="match status" value="1"/>
</dbReference>
<feature type="compositionally biased region" description="Basic and acidic residues" evidence="5">
    <location>
        <begin position="657"/>
        <end position="668"/>
    </location>
</feature>
<dbReference type="PROSITE" id="PS00463">
    <property type="entry name" value="ZN2_CY6_FUNGAL_1"/>
    <property type="match status" value="1"/>
</dbReference>
<evidence type="ECO:0000256" key="5">
    <source>
        <dbReference type="SAM" id="MobiDB-lite"/>
    </source>
</evidence>
<dbReference type="InterPro" id="IPR052780">
    <property type="entry name" value="AAA_Catabolism_Regulators"/>
</dbReference>
<gene>
    <name evidence="7" type="ORF">ASPGLDRAFT_557899</name>
</gene>
<dbReference type="PANTHER" id="PTHR31644">
    <property type="entry name" value="TRANSCRIPTIONAL ACTIVATOR ARO80-RELATED"/>
    <property type="match status" value="1"/>
</dbReference>
<feature type="compositionally biased region" description="Polar residues" evidence="5">
    <location>
        <begin position="74"/>
        <end position="87"/>
    </location>
</feature>
<evidence type="ECO:0000259" key="6">
    <source>
        <dbReference type="PROSITE" id="PS50048"/>
    </source>
</evidence>
<dbReference type="EMBL" id="KV878903">
    <property type="protein sequence ID" value="OJJ82022.1"/>
    <property type="molecule type" value="Genomic_DNA"/>
</dbReference>
<dbReference type="GeneID" id="34464419"/>
<dbReference type="PROSITE" id="PS50048">
    <property type="entry name" value="ZN2_CY6_FUNGAL_2"/>
    <property type="match status" value="1"/>
</dbReference>
<keyword evidence="1" id="KW-0805">Transcription regulation</keyword>
<evidence type="ECO:0000256" key="2">
    <source>
        <dbReference type="ARBA" id="ARBA00023125"/>
    </source>
</evidence>
<dbReference type="STRING" id="1160497.A0A1L9VDX6"/>
<dbReference type="PANTHER" id="PTHR31644:SF4">
    <property type="entry name" value="ZN(II)2CYS6 TRANSCRIPTION FACTOR (EUROFUNG)"/>
    <property type="match status" value="1"/>
</dbReference>
<accession>A0A1L9VDX6</accession>
<dbReference type="GO" id="GO:0009074">
    <property type="term" value="P:aromatic amino acid family catabolic process"/>
    <property type="evidence" value="ECO:0007669"/>
    <property type="project" value="TreeGrafter"/>
</dbReference>
<dbReference type="OrthoDB" id="2262349at2759"/>
<dbReference type="GO" id="GO:0000981">
    <property type="term" value="F:DNA-binding transcription factor activity, RNA polymerase II-specific"/>
    <property type="evidence" value="ECO:0007669"/>
    <property type="project" value="InterPro"/>
</dbReference>
<dbReference type="Proteomes" id="UP000184300">
    <property type="component" value="Unassembled WGS sequence"/>
</dbReference>
<dbReference type="GO" id="GO:0003677">
    <property type="term" value="F:DNA binding"/>
    <property type="evidence" value="ECO:0007669"/>
    <property type="project" value="UniProtKB-KW"/>
</dbReference>
<protein>
    <recommendedName>
        <fullName evidence="6">Zn(2)-C6 fungal-type domain-containing protein</fullName>
    </recommendedName>
</protein>
<dbReference type="GO" id="GO:0005634">
    <property type="term" value="C:nucleus"/>
    <property type="evidence" value="ECO:0007669"/>
    <property type="project" value="TreeGrafter"/>
</dbReference>